<feature type="transmembrane region" description="Helical" evidence="2">
    <location>
        <begin position="80"/>
        <end position="98"/>
    </location>
</feature>
<dbReference type="AlphaFoldDB" id="A0A820P8S4"/>
<feature type="region of interest" description="Disordered" evidence="1">
    <location>
        <begin position="24"/>
        <end position="50"/>
    </location>
</feature>
<keyword evidence="2" id="KW-0812">Transmembrane</keyword>
<sequence length="102" mass="12028">IPVFINAFQTWRKHQQNKQTLITSRRPSNSSTLSSYQIENSDQLSSTTSNQSWSFLDYAKIPNQGRFIDRIVDDIKSLRRIILVFLLLIPYWLVYFQVKICS</sequence>
<keyword evidence="2" id="KW-0472">Membrane</keyword>
<reference evidence="3" key="1">
    <citation type="submission" date="2021-02" db="EMBL/GenBank/DDBJ databases">
        <authorList>
            <person name="Nowell W R."/>
        </authorList>
    </citation>
    <scope>NUCLEOTIDE SEQUENCE</scope>
</reference>
<evidence type="ECO:0000256" key="1">
    <source>
        <dbReference type="SAM" id="MobiDB-lite"/>
    </source>
</evidence>
<evidence type="ECO:0000313" key="4">
    <source>
        <dbReference type="Proteomes" id="UP000663874"/>
    </source>
</evidence>
<protein>
    <submittedName>
        <fullName evidence="3">Uncharacterized protein</fullName>
    </submittedName>
</protein>
<comment type="caution">
    <text evidence="3">The sequence shown here is derived from an EMBL/GenBank/DDBJ whole genome shotgun (WGS) entry which is preliminary data.</text>
</comment>
<organism evidence="3 4">
    <name type="scientific">Rotaria sordida</name>
    <dbReference type="NCBI Taxonomy" id="392033"/>
    <lineage>
        <taxon>Eukaryota</taxon>
        <taxon>Metazoa</taxon>
        <taxon>Spiralia</taxon>
        <taxon>Gnathifera</taxon>
        <taxon>Rotifera</taxon>
        <taxon>Eurotatoria</taxon>
        <taxon>Bdelloidea</taxon>
        <taxon>Philodinida</taxon>
        <taxon>Philodinidae</taxon>
        <taxon>Rotaria</taxon>
    </lineage>
</organism>
<feature type="compositionally biased region" description="Polar residues" evidence="1">
    <location>
        <begin position="36"/>
        <end position="50"/>
    </location>
</feature>
<dbReference type="Gene3D" id="1.20.1250.20">
    <property type="entry name" value="MFS general substrate transporter like domains"/>
    <property type="match status" value="1"/>
</dbReference>
<dbReference type="InterPro" id="IPR036259">
    <property type="entry name" value="MFS_trans_sf"/>
</dbReference>
<feature type="non-terminal residue" evidence="3">
    <location>
        <position position="1"/>
    </location>
</feature>
<keyword evidence="2" id="KW-1133">Transmembrane helix</keyword>
<evidence type="ECO:0000256" key="2">
    <source>
        <dbReference type="SAM" id="Phobius"/>
    </source>
</evidence>
<feature type="compositionally biased region" description="Low complexity" evidence="1">
    <location>
        <begin position="24"/>
        <end position="35"/>
    </location>
</feature>
<dbReference type="Proteomes" id="UP000663874">
    <property type="component" value="Unassembled WGS sequence"/>
</dbReference>
<name>A0A820P8S4_9BILA</name>
<gene>
    <name evidence="3" type="ORF">FNK824_LOCUS43937</name>
</gene>
<dbReference type="EMBL" id="CAJOBE010065831">
    <property type="protein sequence ID" value="CAF4400682.1"/>
    <property type="molecule type" value="Genomic_DNA"/>
</dbReference>
<evidence type="ECO:0000313" key="3">
    <source>
        <dbReference type="EMBL" id="CAF4400682.1"/>
    </source>
</evidence>
<proteinExistence type="predicted"/>
<accession>A0A820P8S4</accession>